<sequence length="102" mass="11142">MESAVIIPLADRIFTGSTRHSGLMKLKKNIATSETGFIFNPATGDSFAANALAAEIIGLLKQEQSAADIKASILARYEVEPTQLEKDWDDLVAQLRDHNLLD</sequence>
<dbReference type="Pfam" id="PF05402">
    <property type="entry name" value="PqqD"/>
    <property type="match status" value="1"/>
</dbReference>
<dbReference type="OrthoDB" id="5373226at2"/>
<dbReference type="InterPro" id="IPR008792">
    <property type="entry name" value="PQQD"/>
</dbReference>
<evidence type="ECO:0000313" key="2">
    <source>
        <dbReference type="Proteomes" id="UP000297549"/>
    </source>
</evidence>
<dbReference type="Proteomes" id="UP000297549">
    <property type="component" value="Unassembled WGS sequence"/>
</dbReference>
<gene>
    <name evidence="1" type="ORF">E5K00_07205</name>
</gene>
<accession>A0A4Z0Q7G2</accession>
<dbReference type="InterPro" id="IPR041881">
    <property type="entry name" value="PqqD_sf"/>
</dbReference>
<dbReference type="Gene3D" id="1.10.10.1150">
    <property type="entry name" value="Coenzyme PQQ synthesis protein D (PqqD)"/>
    <property type="match status" value="1"/>
</dbReference>
<name>A0A4Z0Q7G2_9BACT</name>
<comment type="caution">
    <text evidence="1">The sequence shown here is derived from an EMBL/GenBank/DDBJ whole genome shotgun (WGS) entry which is preliminary data.</text>
</comment>
<evidence type="ECO:0000313" key="1">
    <source>
        <dbReference type="EMBL" id="TGE24981.1"/>
    </source>
</evidence>
<reference evidence="1 2" key="1">
    <citation type="submission" date="2019-04" db="EMBL/GenBank/DDBJ databases">
        <authorList>
            <person name="Feng G."/>
            <person name="Zhang J."/>
            <person name="Zhu H."/>
        </authorList>
    </citation>
    <scope>NUCLEOTIDE SEQUENCE [LARGE SCALE GENOMIC DNA]</scope>
    <source>
        <strain evidence="1 2">JCM 31653</strain>
    </source>
</reference>
<protein>
    <submittedName>
        <fullName evidence="1">PqqD family protein</fullName>
    </submittedName>
</protein>
<dbReference type="AlphaFoldDB" id="A0A4Z0Q7G2"/>
<proteinExistence type="predicted"/>
<keyword evidence="2" id="KW-1185">Reference proteome</keyword>
<organism evidence="1 2">
    <name type="scientific">Hymenobacter aquaticus</name>
    <dbReference type="NCBI Taxonomy" id="1867101"/>
    <lineage>
        <taxon>Bacteria</taxon>
        <taxon>Pseudomonadati</taxon>
        <taxon>Bacteroidota</taxon>
        <taxon>Cytophagia</taxon>
        <taxon>Cytophagales</taxon>
        <taxon>Hymenobacteraceae</taxon>
        <taxon>Hymenobacter</taxon>
    </lineage>
</organism>
<dbReference type="EMBL" id="SRLC01000001">
    <property type="protein sequence ID" value="TGE24981.1"/>
    <property type="molecule type" value="Genomic_DNA"/>
</dbReference>